<dbReference type="GO" id="GO:0045493">
    <property type="term" value="P:xylan catabolic process"/>
    <property type="evidence" value="ECO:0007669"/>
    <property type="project" value="UniProtKB-KW"/>
</dbReference>
<evidence type="ECO:0000313" key="3">
    <source>
        <dbReference type="Proteomes" id="UP000077381"/>
    </source>
</evidence>
<feature type="region of interest" description="Disordered" evidence="1">
    <location>
        <begin position="1"/>
        <end position="54"/>
    </location>
</feature>
<organism evidence="2 3">
    <name type="scientific">Streptomyces jeddahensis</name>
    <dbReference type="NCBI Taxonomy" id="1716141"/>
    <lineage>
        <taxon>Bacteria</taxon>
        <taxon>Bacillati</taxon>
        <taxon>Actinomycetota</taxon>
        <taxon>Actinomycetes</taxon>
        <taxon>Kitasatosporales</taxon>
        <taxon>Streptomycetaceae</taxon>
        <taxon>Streptomyces</taxon>
    </lineage>
</organism>
<dbReference type="EC" id="3.2.1.8" evidence="2"/>
<name>A0A177HRB6_9ACTN</name>
<dbReference type="GO" id="GO:0031176">
    <property type="term" value="F:endo-1,4-beta-xylanase activity"/>
    <property type="evidence" value="ECO:0007669"/>
    <property type="project" value="UniProtKB-EC"/>
</dbReference>
<comment type="caution">
    <text evidence="2">The sequence shown here is derived from an EMBL/GenBank/DDBJ whole genome shotgun (WGS) entry which is preliminary data.</text>
</comment>
<keyword evidence="2" id="KW-0119">Carbohydrate metabolism</keyword>
<reference evidence="2 3" key="1">
    <citation type="submission" date="2015-12" db="EMBL/GenBank/DDBJ databases">
        <title>Genome sequence of Streptomyces sp. G25.</title>
        <authorList>
            <person name="Poehlein A."/>
            <person name="Roettig A."/>
            <person name="Hiessl S."/>
            <person name="Hauschild P."/>
            <person name="Schauer J."/>
            <person name="Madkour M.H."/>
            <person name="Al-Ansari A.M."/>
            <person name="Almakishah N.H."/>
            <person name="Steinbuechel A."/>
            <person name="Daniel R."/>
        </authorList>
    </citation>
    <scope>NUCLEOTIDE SEQUENCE [LARGE SCALE GENOMIC DNA]</scope>
    <source>
        <strain evidence="3">G25(2015)</strain>
    </source>
</reference>
<evidence type="ECO:0000313" key="2">
    <source>
        <dbReference type="EMBL" id="OAH13443.1"/>
    </source>
</evidence>
<keyword evidence="2" id="KW-0858">Xylan degradation</keyword>
<dbReference type="RefSeq" id="WP_157902839.1">
    <property type="nucleotide sequence ID" value="NZ_LOHS01000076.1"/>
</dbReference>
<dbReference type="AlphaFoldDB" id="A0A177HRB6"/>
<gene>
    <name evidence="2" type="primary">xynBS9</name>
    <name evidence="2" type="ORF">STSP_31210</name>
</gene>
<keyword evidence="3" id="KW-1185">Reference proteome</keyword>
<feature type="compositionally biased region" description="Polar residues" evidence="1">
    <location>
        <begin position="11"/>
        <end position="42"/>
    </location>
</feature>
<dbReference type="PATRIC" id="fig|1716141.3.peg.3280"/>
<proteinExistence type="predicted"/>
<keyword evidence="2" id="KW-0378">Hydrolase</keyword>
<protein>
    <submittedName>
        <fullName evidence="2">Endo-1,4-beta-xylanase B</fullName>
        <ecNumber evidence="2">3.2.1.8</ecNumber>
    </submittedName>
</protein>
<dbReference type="Proteomes" id="UP000077381">
    <property type="component" value="Unassembled WGS sequence"/>
</dbReference>
<accession>A0A177HRB6</accession>
<evidence type="ECO:0000256" key="1">
    <source>
        <dbReference type="SAM" id="MobiDB-lite"/>
    </source>
</evidence>
<keyword evidence="2" id="KW-0624">Polysaccharide degradation</keyword>
<keyword evidence="2" id="KW-0326">Glycosidase</keyword>
<sequence length="54" mass="5681">MNGLAPEEIASTWTTNATRPSRQVLATTPNGNHWGATNQPSGTWPRPTASCSAS</sequence>
<dbReference type="EMBL" id="LOHS01000076">
    <property type="protein sequence ID" value="OAH13443.1"/>
    <property type="molecule type" value="Genomic_DNA"/>
</dbReference>